<dbReference type="KEGG" id="pco:PHACADRAFT_260815"/>
<dbReference type="InParanoid" id="K5WQ14"/>
<dbReference type="EMBL" id="JH930475">
    <property type="protein sequence ID" value="EKM52432.1"/>
    <property type="molecule type" value="Genomic_DNA"/>
</dbReference>
<evidence type="ECO:0000313" key="2">
    <source>
        <dbReference type="Proteomes" id="UP000008370"/>
    </source>
</evidence>
<dbReference type="Proteomes" id="UP000008370">
    <property type="component" value="Unassembled WGS sequence"/>
</dbReference>
<dbReference type="RefSeq" id="XP_007398778.1">
    <property type="nucleotide sequence ID" value="XM_007398716.1"/>
</dbReference>
<reference evidence="1 2" key="1">
    <citation type="journal article" date="2012" name="BMC Genomics">
        <title>Comparative genomics of the white-rot fungi, Phanerochaete carnosa and P. chrysosporium, to elucidate the genetic basis of the distinct wood types they colonize.</title>
        <authorList>
            <person name="Suzuki H."/>
            <person name="MacDonald J."/>
            <person name="Syed K."/>
            <person name="Salamov A."/>
            <person name="Hori C."/>
            <person name="Aerts A."/>
            <person name="Henrissat B."/>
            <person name="Wiebenga A."/>
            <person name="vanKuyk P.A."/>
            <person name="Barry K."/>
            <person name="Lindquist E."/>
            <person name="LaButti K."/>
            <person name="Lapidus A."/>
            <person name="Lucas S."/>
            <person name="Coutinho P."/>
            <person name="Gong Y."/>
            <person name="Samejima M."/>
            <person name="Mahadevan R."/>
            <person name="Abou-Zaid M."/>
            <person name="de Vries R.P."/>
            <person name="Igarashi K."/>
            <person name="Yadav J.S."/>
            <person name="Grigoriev I.V."/>
            <person name="Master E.R."/>
        </authorList>
    </citation>
    <scope>NUCLEOTIDE SEQUENCE [LARGE SCALE GENOMIC DNA]</scope>
    <source>
        <strain evidence="1 2">HHB-10118-sp</strain>
    </source>
</reference>
<organism evidence="1 2">
    <name type="scientific">Phanerochaete carnosa (strain HHB-10118-sp)</name>
    <name type="common">White-rot fungus</name>
    <name type="synonym">Peniophora carnosa</name>
    <dbReference type="NCBI Taxonomy" id="650164"/>
    <lineage>
        <taxon>Eukaryota</taxon>
        <taxon>Fungi</taxon>
        <taxon>Dikarya</taxon>
        <taxon>Basidiomycota</taxon>
        <taxon>Agaricomycotina</taxon>
        <taxon>Agaricomycetes</taxon>
        <taxon>Polyporales</taxon>
        <taxon>Phanerochaetaceae</taxon>
        <taxon>Phanerochaete</taxon>
    </lineage>
</organism>
<keyword evidence="2" id="KW-1185">Reference proteome</keyword>
<evidence type="ECO:0000313" key="1">
    <source>
        <dbReference type="EMBL" id="EKM52432.1"/>
    </source>
</evidence>
<protein>
    <submittedName>
        <fullName evidence="1">Uncharacterized protein</fullName>
    </submittedName>
</protein>
<dbReference type="AlphaFoldDB" id="K5WQ14"/>
<dbReference type="GeneID" id="18917824"/>
<accession>K5WQ14</accession>
<dbReference type="HOGENOM" id="CLU_2292668_0_0_1"/>
<proteinExistence type="predicted"/>
<gene>
    <name evidence="1" type="ORF">PHACADRAFT_260815</name>
</gene>
<name>K5WQ14_PHACS</name>
<sequence length="101" mass="10937">MQTTARILHKSAATIWMQLNFGKCVGVVFAPTFDGVSLAVLTVSLFLRAAARLSGVFPPSVVTFFADTACQITAPLTSDQRDERLKFKCSPASFLSEGYDT</sequence>